<dbReference type="InterPro" id="IPR036259">
    <property type="entry name" value="MFS_trans_sf"/>
</dbReference>
<comment type="caution">
    <text evidence="6">The sequence shown here is derived from an EMBL/GenBank/DDBJ whole genome shotgun (WGS) entry which is preliminary data.</text>
</comment>
<evidence type="ECO:0000256" key="2">
    <source>
        <dbReference type="ARBA" id="ARBA00022692"/>
    </source>
</evidence>
<evidence type="ECO:0000256" key="1">
    <source>
        <dbReference type="ARBA" id="ARBA00004370"/>
    </source>
</evidence>
<reference evidence="6 7" key="1">
    <citation type="submission" date="2019-10" db="EMBL/GenBank/DDBJ databases">
        <title>Assembly and Annotation for the nematode Trichostrongylus colubriformis.</title>
        <authorList>
            <person name="Martin J."/>
        </authorList>
    </citation>
    <scope>NUCLEOTIDE SEQUENCE [LARGE SCALE GENOMIC DNA]</scope>
    <source>
        <strain evidence="6">G859</strain>
        <tissue evidence="6">Whole worm</tissue>
    </source>
</reference>
<dbReference type="Pfam" id="PF00083">
    <property type="entry name" value="Sugar_tr"/>
    <property type="match status" value="1"/>
</dbReference>
<evidence type="ECO:0000256" key="5">
    <source>
        <dbReference type="SAM" id="Phobius"/>
    </source>
</evidence>
<feature type="transmembrane region" description="Helical" evidence="5">
    <location>
        <begin position="46"/>
        <end position="75"/>
    </location>
</feature>
<sequence>MFEAVSFTKVLIPFLPALGSIFSILLTVPALQLVETMSRRLLLLRTLSLCLVADCLLLVFSLLSMGVAVGFNWIFSMLTTLVYYPLNETIGGWSYLLFIIPTSLVLLVLYFFLPETRFPYLTDPMENRFLVDLGPPNPYGTFPDEDGDLF</sequence>
<dbReference type="Gene3D" id="1.20.1250.20">
    <property type="entry name" value="MFS general substrate transporter like domains"/>
    <property type="match status" value="1"/>
</dbReference>
<evidence type="ECO:0000313" key="7">
    <source>
        <dbReference type="Proteomes" id="UP001331761"/>
    </source>
</evidence>
<keyword evidence="3 5" id="KW-1133">Transmembrane helix</keyword>
<feature type="transmembrane region" description="Helical" evidence="5">
    <location>
        <begin position="12"/>
        <end position="34"/>
    </location>
</feature>
<dbReference type="EMBL" id="WIXE01009603">
    <property type="protein sequence ID" value="KAK5978295.1"/>
    <property type="molecule type" value="Genomic_DNA"/>
</dbReference>
<feature type="transmembrane region" description="Helical" evidence="5">
    <location>
        <begin position="95"/>
        <end position="113"/>
    </location>
</feature>
<comment type="subcellular location">
    <subcellularLocation>
        <location evidence="1">Membrane</location>
    </subcellularLocation>
</comment>
<dbReference type="GO" id="GO:0016020">
    <property type="term" value="C:membrane"/>
    <property type="evidence" value="ECO:0007669"/>
    <property type="project" value="UniProtKB-SubCell"/>
</dbReference>
<proteinExistence type="predicted"/>
<keyword evidence="4 5" id="KW-0472">Membrane</keyword>
<accession>A0AAN8FW99</accession>
<evidence type="ECO:0000256" key="3">
    <source>
        <dbReference type="ARBA" id="ARBA00022989"/>
    </source>
</evidence>
<protein>
    <submittedName>
        <fullName evidence="6">Uncharacterized protein</fullName>
    </submittedName>
</protein>
<dbReference type="InterPro" id="IPR005828">
    <property type="entry name" value="MFS_sugar_transport-like"/>
</dbReference>
<dbReference type="AlphaFoldDB" id="A0AAN8FW99"/>
<keyword evidence="2 5" id="KW-0812">Transmembrane</keyword>
<organism evidence="6 7">
    <name type="scientific">Trichostrongylus colubriformis</name>
    <name type="common">Black scour worm</name>
    <dbReference type="NCBI Taxonomy" id="6319"/>
    <lineage>
        <taxon>Eukaryota</taxon>
        <taxon>Metazoa</taxon>
        <taxon>Ecdysozoa</taxon>
        <taxon>Nematoda</taxon>
        <taxon>Chromadorea</taxon>
        <taxon>Rhabditida</taxon>
        <taxon>Rhabditina</taxon>
        <taxon>Rhabditomorpha</taxon>
        <taxon>Strongyloidea</taxon>
        <taxon>Trichostrongylidae</taxon>
        <taxon>Trichostrongylus</taxon>
    </lineage>
</organism>
<evidence type="ECO:0000313" key="6">
    <source>
        <dbReference type="EMBL" id="KAK5978295.1"/>
    </source>
</evidence>
<gene>
    <name evidence="6" type="ORF">GCK32_012725</name>
</gene>
<keyword evidence="7" id="KW-1185">Reference proteome</keyword>
<dbReference type="GO" id="GO:0022857">
    <property type="term" value="F:transmembrane transporter activity"/>
    <property type="evidence" value="ECO:0007669"/>
    <property type="project" value="InterPro"/>
</dbReference>
<name>A0AAN8FW99_TRICO</name>
<evidence type="ECO:0000256" key="4">
    <source>
        <dbReference type="ARBA" id="ARBA00023136"/>
    </source>
</evidence>
<dbReference type="Proteomes" id="UP001331761">
    <property type="component" value="Unassembled WGS sequence"/>
</dbReference>